<dbReference type="GO" id="GO:0007165">
    <property type="term" value="P:signal transduction"/>
    <property type="evidence" value="ECO:0007669"/>
    <property type="project" value="TreeGrafter"/>
</dbReference>
<keyword evidence="2" id="KW-0677">Repeat</keyword>
<feature type="chain" id="PRO_5012902753" evidence="4">
    <location>
        <begin position="21"/>
        <end position="505"/>
    </location>
</feature>
<evidence type="ECO:0000256" key="3">
    <source>
        <dbReference type="SAM" id="MobiDB-lite"/>
    </source>
</evidence>
<dbReference type="PROSITE" id="PS50912">
    <property type="entry name" value="EAR"/>
    <property type="match status" value="2"/>
</dbReference>
<organism evidence="5 6">
    <name type="scientific">Stylophora pistillata</name>
    <name type="common">Smooth cauliflower coral</name>
    <dbReference type="NCBI Taxonomy" id="50429"/>
    <lineage>
        <taxon>Eukaryota</taxon>
        <taxon>Metazoa</taxon>
        <taxon>Cnidaria</taxon>
        <taxon>Anthozoa</taxon>
        <taxon>Hexacorallia</taxon>
        <taxon>Scleractinia</taxon>
        <taxon>Astrocoeniina</taxon>
        <taxon>Pocilloporidae</taxon>
        <taxon>Stylophora</taxon>
    </lineage>
</organism>
<dbReference type="PANTHER" id="PTHR15261">
    <property type="entry name" value="THROMBOSPONDIN-TYPE LAMININ G DOMAIN AND EAR REPEAT-CONTAINING"/>
    <property type="match status" value="1"/>
</dbReference>
<proteinExistence type="predicted"/>
<dbReference type="Pfam" id="PF03736">
    <property type="entry name" value="EPTP"/>
    <property type="match status" value="2"/>
</dbReference>
<feature type="signal peptide" evidence="4">
    <location>
        <begin position="1"/>
        <end position="20"/>
    </location>
</feature>
<name>A0A2B4SH56_STYPI</name>
<dbReference type="EMBL" id="LSMT01000084">
    <property type="protein sequence ID" value="PFX28383.1"/>
    <property type="molecule type" value="Genomic_DNA"/>
</dbReference>
<evidence type="ECO:0000256" key="2">
    <source>
        <dbReference type="ARBA" id="ARBA00022737"/>
    </source>
</evidence>
<feature type="region of interest" description="Disordered" evidence="3">
    <location>
        <begin position="23"/>
        <end position="42"/>
    </location>
</feature>
<comment type="caution">
    <text evidence="5">The sequence shown here is derived from an EMBL/GenBank/DDBJ whole genome shotgun (WGS) entry which is preliminary data.</text>
</comment>
<sequence>MFHLFFVLALPFLLSSFVKSQNKSANDDQSHGTSTKSKCSAPQAGYCKDGKDGKMDKTGEKLDSGMCSVNGKASIKGEKGSAGQKGEKGQKGMPGTYHGLVPAGLKLKPPLNTQEAIQIVKATCRRLVKAPINDCHRRLKRHRNKLRQLHDQLKQLIPTDLLDTVTTIADKRANKTTEHQQKLTRLLRDKEERRSKPDDNWVSNISSRSLDKTETRVLSYGLKHSVTPKRIPTEAIVSSVEAALSRQRELSEPTKDNIRSRIASTIQSTSLHDSNLTKDEQRALKRLRNDENIVILPADKGRVTVVMDKTDYHDKMDALVNDKRTYEELKRDPTPALQQCSTGFHFFVKVQDLPTRGAAAVQQFIINRSLFLAFGNYFGDIHKYKTNSMIYKMDETTGKFTLNQTLQTRGAYGVEYFFIADKHFLANRWDGTILPDSVVYQWNGRQFSLSQKLPTKGTAYFKFFTMNGEKYLTVGNYLLDKISDKWRRRGDQSLLTWLHGIKDEL</sequence>
<feature type="compositionally biased region" description="Basic and acidic residues" evidence="3">
    <location>
        <begin position="75"/>
        <end position="90"/>
    </location>
</feature>
<dbReference type="InterPro" id="IPR009039">
    <property type="entry name" value="EAR"/>
</dbReference>
<evidence type="ECO:0000313" key="6">
    <source>
        <dbReference type="Proteomes" id="UP000225706"/>
    </source>
</evidence>
<reference evidence="6" key="1">
    <citation type="journal article" date="2017" name="bioRxiv">
        <title>Comparative analysis of the genomes of Stylophora pistillata and Acropora digitifera provides evidence for extensive differences between species of corals.</title>
        <authorList>
            <person name="Voolstra C.R."/>
            <person name="Li Y."/>
            <person name="Liew Y.J."/>
            <person name="Baumgarten S."/>
            <person name="Zoccola D."/>
            <person name="Flot J.-F."/>
            <person name="Tambutte S."/>
            <person name="Allemand D."/>
            <person name="Aranda M."/>
        </authorList>
    </citation>
    <scope>NUCLEOTIDE SEQUENCE [LARGE SCALE GENOMIC DNA]</scope>
</reference>
<dbReference type="Proteomes" id="UP000225706">
    <property type="component" value="Unassembled WGS sequence"/>
</dbReference>
<feature type="region of interest" description="Disordered" evidence="3">
    <location>
        <begin position="175"/>
        <end position="204"/>
    </location>
</feature>
<gene>
    <name evidence="5" type="primary">TSPEAR</name>
    <name evidence="5" type="ORF">AWC38_SpisGene6864</name>
</gene>
<evidence type="ECO:0000313" key="5">
    <source>
        <dbReference type="EMBL" id="PFX28383.1"/>
    </source>
</evidence>
<dbReference type="OrthoDB" id="408373at2759"/>
<feature type="compositionally biased region" description="Basic and acidic residues" evidence="3">
    <location>
        <begin position="175"/>
        <end position="199"/>
    </location>
</feature>
<accession>A0A2B4SH56</accession>
<evidence type="ECO:0000256" key="4">
    <source>
        <dbReference type="SAM" id="SignalP"/>
    </source>
</evidence>
<dbReference type="InterPro" id="IPR005492">
    <property type="entry name" value="EPTP"/>
</dbReference>
<keyword evidence="6" id="KW-1185">Reference proteome</keyword>
<dbReference type="PANTHER" id="PTHR15261:SF4">
    <property type="entry name" value="THROMBOSPONDIN-TYPE LAMININ G DOMAIN AND EAR REPEAT-CONTAINING PROTEIN"/>
    <property type="match status" value="1"/>
</dbReference>
<feature type="compositionally biased region" description="Polar residues" evidence="3">
    <location>
        <begin position="31"/>
        <end position="40"/>
    </location>
</feature>
<evidence type="ECO:0000256" key="1">
    <source>
        <dbReference type="ARBA" id="ARBA00022729"/>
    </source>
</evidence>
<protein>
    <submittedName>
        <fullName evidence="5">Thrombospondin-type laminin G domain and EAR repeat-containing protein</fullName>
    </submittedName>
</protein>
<keyword evidence="1 4" id="KW-0732">Signal</keyword>
<dbReference type="AlphaFoldDB" id="A0A2B4SH56"/>
<feature type="region of interest" description="Disordered" evidence="3">
    <location>
        <begin position="73"/>
        <end position="93"/>
    </location>
</feature>